<organism evidence="2 3">
    <name type="scientific">Dentipellis fragilis</name>
    <dbReference type="NCBI Taxonomy" id="205917"/>
    <lineage>
        <taxon>Eukaryota</taxon>
        <taxon>Fungi</taxon>
        <taxon>Dikarya</taxon>
        <taxon>Basidiomycota</taxon>
        <taxon>Agaricomycotina</taxon>
        <taxon>Agaricomycetes</taxon>
        <taxon>Russulales</taxon>
        <taxon>Hericiaceae</taxon>
        <taxon>Dentipellis</taxon>
    </lineage>
</organism>
<keyword evidence="1" id="KW-0812">Transmembrane</keyword>
<dbReference type="OrthoDB" id="3214103at2759"/>
<evidence type="ECO:0000256" key="1">
    <source>
        <dbReference type="SAM" id="Phobius"/>
    </source>
</evidence>
<accession>A0A4Y9XQE3</accession>
<feature type="transmembrane region" description="Helical" evidence="1">
    <location>
        <begin position="46"/>
        <end position="72"/>
    </location>
</feature>
<feature type="transmembrane region" description="Helical" evidence="1">
    <location>
        <begin position="202"/>
        <end position="218"/>
    </location>
</feature>
<keyword evidence="1" id="KW-1133">Transmembrane helix</keyword>
<name>A0A4Y9XQE3_9AGAM</name>
<dbReference type="EMBL" id="SEOQ01001390">
    <property type="protein sequence ID" value="TFY51998.1"/>
    <property type="molecule type" value="Genomic_DNA"/>
</dbReference>
<comment type="caution">
    <text evidence="2">The sequence shown here is derived from an EMBL/GenBank/DDBJ whole genome shotgun (WGS) entry which is preliminary data.</text>
</comment>
<evidence type="ECO:0000313" key="2">
    <source>
        <dbReference type="EMBL" id="TFY51998.1"/>
    </source>
</evidence>
<reference evidence="2 3" key="1">
    <citation type="submission" date="2019-02" db="EMBL/GenBank/DDBJ databases">
        <title>Genome sequencing of the rare red list fungi Dentipellis fragilis.</title>
        <authorList>
            <person name="Buettner E."/>
            <person name="Kellner H."/>
        </authorList>
    </citation>
    <scope>NUCLEOTIDE SEQUENCE [LARGE SCALE GENOMIC DNA]</scope>
    <source>
        <strain evidence="2 3">DSM 105465</strain>
    </source>
</reference>
<sequence length="280" mass="30240">MAQALRMSVREVICETVFYGIYTVLFLISSYILLFKRSASKAILTLLATTMIMYGVSTAHWAVTLAILLSSIGNDTKLSVPTGTEFLITSYFPYLSASDMMFSSPCSRLIDICFIVTIVGLVFGIHSTVAGASGKDGLAAIYLAVTVYPLLTHEWYNQDNLREDPGAACRQLKNARQIVYVAVWSATTGPAAMLYAAVVQLVGIYPTIIIVLVCLSTAETDPAHGASKLSTIDFRAHTAGSVSSAESDTTHERRTPVVMAVVYPERGSADLKAKPDDSFV</sequence>
<evidence type="ECO:0000313" key="3">
    <source>
        <dbReference type="Proteomes" id="UP000298327"/>
    </source>
</evidence>
<feature type="transmembrane region" description="Helical" evidence="1">
    <location>
        <begin position="16"/>
        <end position="34"/>
    </location>
</feature>
<dbReference type="AlphaFoldDB" id="A0A4Y9XQE3"/>
<gene>
    <name evidence="2" type="ORF">EVG20_g10747</name>
</gene>
<proteinExistence type="predicted"/>
<feature type="transmembrane region" description="Helical" evidence="1">
    <location>
        <begin position="109"/>
        <end position="132"/>
    </location>
</feature>
<keyword evidence="1" id="KW-0472">Membrane</keyword>
<keyword evidence="3" id="KW-1185">Reference proteome</keyword>
<protein>
    <submittedName>
        <fullName evidence="2">Uncharacterized protein</fullName>
    </submittedName>
</protein>
<dbReference type="Proteomes" id="UP000298327">
    <property type="component" value="Unassembled WGS sequence"/>
</dbReference>